<dbReference type="EMBL" id="KZ819829">
    <property type="protein sequence ID" value="PWN51619.1"/>
    <property type="molecule type" value="Genomic_DNA"/>
</dbReference>
<evidence type="ECO:0000313" key="2">
    <source>
        <dbReference type="Proteomes" id="UP000245626"/>
    </source>
</evidence>
<protein>
    <submittedName>
        <fullName evidence="1">Uncharacterized protein</fullName>
    </submittedName>
</protein>
<organism evidence="1 2">
    <name type="scientific">Violaceomyces palustris</name>
    <dbReference type="NCBI Taxonomy" id="1673888"/>
    <lineage>
        <taxon>Eukaryota</taxon>
        <taxon>Fungi</taxon>
        <taxon>Dikarya</taxon>
        <taxon>Basidiomycota</taxon>
        <taxon>Ustilaginomycotina</taxon>
        <taxon>Ustilaginomycetes</taxon>
        <taxon>Violaceomycetales</taxon>
        <taxon>Violaceomycetaceae</taxon>
        <taxon>Violaceomyces</taxon>
    </lineage>
</organism>
<dbReference type="Proteomes" id="UP000245626">
    <property type="component" value="Unassembled WGS sequence"/>
</dbReference>
<sequence length="74" mass="8019">MAQPQQTMQFPQPNANGMTQTQPPQMGVQQGQGFNTASNAQISNPQQVLQDPLEANDSFMLVEVGLDEQSTGNQ</sequence>
<evidence type="ECO:0000313" key="1">
    <source>
        <dbReference type="EMBL" id="PWN51619.1"/>
    </source>
</evidence>
<keyword evidence="2" id="KW-1185">Reference proteome</keyword>
<name>A0ACD0P0P6_9BASI</name>
<proteinExistence type="predicted"/>
<accession>A0ACD0P0P6</accession>
<gene>
    <name evidence="1" type="ORF">IE53DRAFT_367899</name>
</gene>
<reference evidence="1 2" key="1">
    <citation type="journal article" date="2018" name="Mol. Biol. Evol.">
        <title>Broad Genomic Sampling Reveals a Smut Pathogenic Ancestry of the Fungal Clade Ustilaginomycotina.</title>
        <authorList>
            <person name="Kijpornyongpan T."/>
            <person name="Mondo S.J."/>
            <person name="Barry K."/>
            <person name="Sandor L."/>
            <person name="Lee J."/>
            <person name="Lipzen A."/>
            <person name="Pangilinan J."/>
            <person name="LaButti K."/>
            <person name="Hainaut M."/>
            <person name="Henrissat B."/>
            <person name="Grigoriev I.V."/>
            <person name="Spatafora J.W."/>
            <person name="Aime M.C."/>
        </authorList>
    </citation>
    <scope>NUCLEOTIDE SEQUENCE [LARGE SCALE GENOMIC DNA]</scope>
    <source>
        <strain evidence="1 2">SA 807</strain>
    </source>
</reference>